<evidence type="ECO:0000256" key="4">
    <source>
        <dbReference type="ARBA" id="ARBA00032976"/>
    </source>
</evidence>
<dbReference type="EMBL" id="SMAI01000001">
    <property type="protein sequence ID" value="TCT07846.1"/>
    <property type="molecule type" value="Genomic_DNA"/>
</dbReference>
<name>A0A4R3M4R6_9HYPH</name>
<dbReference type="InterPro" id="IPR037950">
    <property type="entry name" value="PgdA-like"/>
</dbReference>
<proteinExistence type="inferred from homology"/>
<dbReference type="GO" id="GO:0016810">
    <property type="term" value="F:hydrolase activity, acting on carbon-nitrogen (but not peptide) bonds"/>
    <property type="evidence" value="ECO:0007669"/>
    <property type="project" value="InterPro"/>
</dbReference>
<dbReference type="SUPFAM" id="SSF88713">
    <property type="entry name" value="Glycoside hydrolase/deacetylase"/>
    <property type="match status" value="1"/>
</dbReference>
<evidence type="ECO:0000256" key="1">
    <source>
        <dbReference type="ARBA" id="ARBA00003236"/>
    </source>
</evidence>
<protein>
    <recommendedName>
        <fullName evidence="3">Chitooligosaccharide deacetylase</fullName>
    </recommendedName>
    <alternativeName>
        <fullName evidence="4">Nodulation protein B</fullName>
    </alternativeName>
</protein>
<dbReference type="RefSeq" id="WP_132029189.1">
    <property type="nucleotide sequence ID" value="NZ_SMAI01000001.1"/>
</dbReference>
<dbReference type="AlphaFoldDB" id="A0A4R3M4R6"/>
<evidence type="ECO:0000313" key="6">
    <source>
        <dbReference type="EMBL" id="TCT07846.1"/>
    </source>
</evidence>
<organism evidence="6 7">
    <name type="scientific">Aquabacter spiritensis</name>
    <dbReference type="NCBI Taxonomy" id="933073"/>
    <lineage>
        <taxon>Bacteria</taxon>
        <taxon>Pseudomonadati</taxon>
        <taxon>Pseudomonadota</taxon>
        <taxon>Alphaproteobacteria</taxon>
        <taxon>Hyphomicrobiales</taxon>
        <taxon>Xanthobacteraceae</taxon>
        <taxon>Aquabacter</taxon>
    </lineage>
</organism>
<comment type="function">
    <text evidence="1">Is involved in generating a small heat-stable compound (Nod), an acylated oligomer of N-acetylglucosamine, that stimulates mitosis in various plant protoplasts.</text>
</comment>
<dbReference type="InterPro" id="IPR011330">
    <property type="entry name" value="Glyco_hydro/deAcase_b/a-brl"/>
</dbReference>
<evidence type="ECO:0000259" key="5">
    <source>
        <dbReference type="PROSITE" id="PS51677"/>
    </source>
</evidence>
<accession>A0A4R3M4R6</accession>
<comment type="similarity">
    <text evidence="2">Belongs to the polysaccharide deacetylase family.</text>
</comment>
<evidence type="ECO:0000313" key="7">
    <source>
        <dbReference type="Proteomes" id="UP000294664"/>
    </source>
</evidence>
<dbReference type="CDD" id="cd10938">
    <property type="entry name" value="CE4_HpPgdA_like"/>
    <property type="match status" value="1"/>
</dbReference>
<dbReference type="PANTHER" id="PTHR47561:SF1">
    <property type="entry name" value="POLYSACCHARIDE DEACETYLASE FAMILY PROTEIN (AFU_ORTHOLOGUE AFUA_6G05030)"/>
    <property type="match status" value="1"/>
</dbReference>
<dbReference type="Proteomes" id="UP000294664">
    <property type="component" value="Unassembled WGS sequence"/>
</dbReference>
<reference evidence="6 7" key="1">
    <citation type="submission" date="2019-03" db="EMBL/GenBank/DDBJ databases">
        <title>Genomic Encyclopedia of Type Strains, Phase IV (KMG-IV): sequencing the most valuable type-strain genomes for metagenomic binning, comparative biology and taxonomic classification.</title>
        <authorList>
            <person name="Goeker M."/>
        </authorList>
    </citation>
    <scope>NUCLEOTIDE SEQUENCE [LARGE SCALE GENOMIC DNA]</scope>
    <source>
        <strain evidence="6 7">DSM 9035</strain>
    </source>
</reference>
<sequence length="279" mass="31548">MARHLVCLTFDFDVVSGWIARGMTTPTPMSRGEMGLIGAKRILALLAKHNIRSTWFVPGHTIESFPDAAKEVVDAGHEIANHSWAHIPPAMMTREEEEADLVRASEAIIRLTGKAPRGYRSASWDLSPHTIDLLVKHGFKYESSLMGSDYVPYRARRDDVVKLGEPMILGPETDLVELPISWTLDDYPHFEFVRTPATILPGLQSADGVLRNWTDDFLYMKRDFEWGVITYTCHPFVIGRGHRMIMLERLVETLVSEGATFCAMEDAMEEFLARERRAG</sequence>
<evidence type="ECO:0000256" key="2">
    <source>
        <dbReference type="ARBA" id="ARBA00010973"/>
    </source>
</evidence>
<dbReference type="InterPro" id="IPR002509">
    <property type="entry name" value="NODB_dom"/>
</dbReference>
<comment type="caution">
    <text evidence="6">The sequence shown here is derived from an EMBL/GenBank/DDBJ whole genome shotgun (WGS) entry which is preliminary data.</text>
</comment>
<dbReference type="Pfam" id="PF01522">
    <property type="entry name" value="Polysacc_deac_1"/>
    <property type="match status" value="1"/>
</dbReference>
<dbReference type="Gene3D" id="3.20.20.370">
    <property type="entry name" value="Glycoside hydrolase/deacetylase"/>
    <property type="match status" value="1"/>
</dbReference>
<feature type="domain" description="NodB homology" evidence="5">
    <location>
        <begin position="26"/>
        <end position="262"/>
    </location>
</feature>
<keyword evidence="7" id="KW-1185">Reference proteome</keyword>
<evidence type="ECO:0000256" key="3">
    <source>
        <dbReference type="ARBA" id="ARBA00020071"/>
    </source>
</evidence>
<dbReference type="PANTHER" id="PTHR47561">
    <property type="entry name" value="POLYSACCHARIDE DEACETYLASE FAMILY PROTEIN (AFU_ORTHOLOGUE AFUA_6G05030)"/>
    <property type="match status" value="1"/>
</dbReference>
<dbReference type="OrthoDB" id="9784220at2"/>
<dbReference type="GO" id="GO:0005975">
    <property type="term" value="P:carbohydrate metabolic process"/>
    <property type="evidence" value="ECO:0007669"/>
    <property type="project" value="InterPro"/>
</dbReference>
<dbReference type="PROSITE" id="PS51677">
    <property type="entry name" value="NODB"/>
    <property type="match status" value="1"/>
</dbReference>
<gene>
    <name evidence="6" type="ORF">EDC64_101365</name>
</gene>